<gene>
    <name evidence="1" type="ORF">ACFO1S_27345</name>
</gene>
<accession>A0ABV8SII4</accession>
<dbReference type="Proteomes" id="UP001595755">
    <property type="component" value="Unassembled WGS sequence"/>
</dbReference>
<name>A0ABV8SII4_9BACL</name>
<dbReference type="RefSeq" id="WP_204604572.1">
    <property type="nucleotide sequence ID" value="NZ_JBHSED010000071.1"/>
</dbReference>
<evidence type="ECO:0000313" key="1">
    <source>
        <dbReference type="EMBL" id="MFC4307146.1"/>
    </source>
</evidence>
<organism evidence="1 2">
    <name type="scientific">Cohnella boryungensis</name>
    <dbReference type="NCBI Taxonomy" id="768479"/>
    <lineage>
        <taxon>Bacteria</taxon>
        <taxon>Bacillati</taxon>
        <taxon>Bacillota</taxon>
        <taxon>Bacilli</taxon>
        <taxon>Bacillales</taxon>
        <taxon>Paenibacillaceae</taxon>
        <taxon>Cohnella</taxon>
    </lineage>
</organism>
<protein>
    <recommendedName>
        <fullName evidence="3">MacB-like periplasmic core domain-containing protein</fullName>
    </recommendedName>
</protein>
<keyword evidence="2" id="KW-1185">Reference proteome</keyword>
<evidence type="ECO:0008006" key="3">
    <source>
        <dbReference type="Google" id="ProtNLM"/>
    </source>
</evidence>
<evidence type="ECO:0000313" key="2">
    <source>
        <dbReference type="Proteomes" id="UP001595755"/>
    </source>
</evidence>
<comment type="caution">
    <text evidence="1">The sequence shown here is derived from an EMBL/GenBank/DDBJ whole genome shotgun (WGS) entry which is preliminary data.</text>
</comment>
<sequence>MPPFLLCCRLETNVRCIAKSEGAFFVLNSVPVSTASADAIVVGKPVSVFQQKQYGVVSSVEVLSTLKGKEYRHIKLYQLGKVDEMLQPAGDVLDFNQTYILFLGSRRMGNRTPIMSERGCKGLSCKAQTENSSTRI</sequence>
<reference evidence="2" key="1">
    <citation type="journal article" date="2019" name="Int. J. Syst. Evol. Microbiol.">
        <title>The Global Catalogue of Microorganisms (GCM) 10K type strain sequencing project: providing services to taxonomists for standard genome sequencing and annotation.</title>
        <authorList>
            <consortium name="The Broad Institute Genomics Platform"/>
            <consortium name="The Broad Institute Genome Sequencing Center for Infectious Disease"/>
            <person name="Wu L."/>
            <person name="Ma J."/>
        </authorList>
    </citation>
    <scope>NUCLEOTIDE SEQUENCE [LARGE SCALE GENOMIC DNA]</scope>
    <source>
        <strain evidence="2">CGMCC 4.1641</strain>
    </source>
</reference>
<proteinExistence type="predicted"/>
<dbReference type="EMBL" id="JBHSED010000071">
    <property type="protein sequence ID" value="MFC4307146.1"/>
    <property type="molecule type" value="Genomic_DNA"/>
</dbReference>